<evidence type="ECO:0000313" key="4">
    <source>
        <dbReference type="Proteomes" id="UP000319613"/>
    </source>
</evidence>
<feature type="domain" description="EamA" evidence="2">
    <location>
        <begin position="8"/>
        <end position="110"/>
    </location>
</feature>
<evidence type="ECO:0000313" key="3">
    <source>
        <dbReference type="EMBL" id="TSC65801.1"/>
    </source>
</evidence>
<proteinExistence type="predicted"/>
<dbReference type="InterPro" id="IPR000620">
    <property type="entry name" value="EamA_dom"/>
</dbReference>
<dbReference type="AlphaFoldDB" id="A0A554JBY2"/>
<feature type="transmembrane region" description="Helical" evidence="1">
    <location>
        <begin position="7"/>
        <end position="25"/>
    </location>
</feature>
<feature type="transmembrane region" description="Helical" evidence="1">
    <location>
        <begin position="70"/>
        <end position="91"/>
    </location>
</feature>
<gene>
    <name evidence="3" type="ORF">G01um101477_325</name>
</gene>
<keyword evidence="1" id="KW-1133">Transmembrane helix</keyword>
<feature type="non-terminal residue" evidence="3">
    <location>
        <position position="110"/>
    </location>
</feature>
<dbReference type="InterPro" id="IPR037185">
    <property type="entry name" value="EmrE-like"/>
</dbReference>
<reference evidence="3 4" key="1">
    <citation type="submission" date="2017-07" db="EMBL/GenBank/DDBJ databases">
        <title>Mechanisms for carbon and nitrogen cycling indicate functional differentiation within the Candidate Phyla Radiation.</title>
        <authorList>
            <person name="Danczak R.E."/>
            <person name="Johnston M.D."/>
            <person name="Kenah C."/>
            <person name="Slattery M."/>
            <person name="Wrighton K.C."/>
            <person name="Wilkins M.J."/>
        </authorList>
    </citation>
    <scope>NUCLEOTIDE SEQUENCE [LARGE SCALE GENOMIC DNA]</scope>
    <source>
        <strain evidence="3">Gr01-1014_77</strain>
    </source>
</reference>
<dbReference type="GO" id="GO:0016020">
    <property type="term" value="C:membrane"/>
    <property type="evidence" value="ECO:0007669"/>
    <property type="project" value="InterPro"/>
</dbReference>
<keyword evidence="1" id="KW-0472">Membrane</keyword>
<dbReference type="Proteomes" id="UP000319613">
    <property type="component" value="Unassembled WGS sequence"/>
</dbReference>
<dbReference type="SUPFAM" id="SSF103481">
    <property type="entry name" value="Multidrug resistance efflux transporter EmrE"/>
    <property type="match status" value="1"/>
</dbReference>
<organism evidence="3 4">
    <name type="scientific">Candidatus Doudnabacteria bacterium Gr01-1014_77</name>
    <dbReference type="NCBI Taxonomy" id="2017133"/>
    <lineage>
        <taxon>Bacteria</taxon>
        <taxon>Candidatus Doudnaibacteriota</taxon>
    </lineage>
</organism>
<keyword evidence="1" id="KW-0812">Transmembrane</keyword>
<protein>
    <submittedName>
        <fullName evidence="3">Drug/metabolite transporter</fullName>
    </submittedName>
</protein>
<accession>A0A554JBY2</accession>
<evidence type="ECO:0000259" key="2">
    <source>
        <dbReference type="Pfam" id="PF00892"/>
    </source>
</evidence>
<sequence>MSKMQKYGPYLIFLAAMLWATDAPFRVHLTKDLSSNFIVLVEHFFDVLIVLPIIIWSFKDLGKLGKKEWLSVLVIAIGGSALASIAFTQAFRYVNPSVAILLQKLQPLIA</sequence>
<dbReference type="EMBL" id="VMFF01000027">
    <property type="protein sequence ID" value="TSC65801.1"/>
    <property type="molecule type" value="Genomic_DNA"/>
</dbReference>
<dbReference type="Pfam" id="PF00892">
    <property type="entry name" value="EamA"/>
    <property type="match status" value="1"/>
</dbReference>
<comment type="caution">
    <text evidence="3">The sequence shown here is derived from an EMBL/GenBank/DDBJ whole genome shotgun (WGS) entry which is preliminary data.</text>
</comment>
<feature type="transmembrane region" description="Helical" evidence="1">
    <location>
        <begin position="37"/>
        <end position="58"/>
    </location>
</feature>
<name>A0A554JBY2_9BACT</name>
<evidence type="ECO:0000256" key="1">
    <source>
        <dbReference type="SAM" id="Phobius"/>
    </source>
</evidence>